<evidence type="ECO:0000313" key="21">
    <source>
        <dbReference type="Proteomes" id="UP001365542"/>
    </source>
</evidence>
<evidence type="ECO:0000256" key="7">
    <source>
        <dbReference type="ARBA" id="ARBA00022605"/>
    </source>
</evidence>
<dbReference type="AlphaFoldDB" id="A0AAV9XB97"/>
<dbReference type="FunFam" id="3.40.50.720:FF:000627">
    <property type="entry name" value="Saccharopine dehydrogenase [NAD(+), L-lysine-forming]"/>
    <property type="match status" value="1"/>
</dbReference>
<evidence type="ECO:0000256" key="9">
    <source>
        <dbReference type="ARBA" id="ARBA00023027"/>
    </source>
</evidence>
<evidence type="ECO:0000256" key="4">
    <source>
        <dbReference type="ARBA" id="ARBA00011245"/>
    </source>
</evidence>
<evidence type="ECO:0000256" key="11">
    <source>
        <dbReference type="ARBA" id="ARBA00023157"/>
    </source>
</evidence>
<feature type="binding site" evidence="16">
    <location>
        <begin position="315"/>
        <end position="318"/>
    </location>
    <ligand>
        <name>NAD(+)</name>
        <dbReference type="ChEBI" id="CHEBI:57540"/>
    </ligand>
</feature>
<evidence type="ECO:0000256" key="2">
    <source>
        <dbReference type="ARBA" id="ARBA00004884"/>
    </source>
</evidence>
<feature type="domain" description="Alanine dehydrogenase/pyridine nucleotide transhydrogenase N-terminal" evidence="19">
    <location>
        <begin position="6"/>
        <end position="137"/>
    </location>
</feature>
<proteinExistence type="inferred from homology"/>
<dbReference type="InterPro" id="IPR051168">
    <property type="entry name" value="AASS"/>
</dbReference>
<dbReference type="SMART" id="SM01003">
    <property type="entry name" value="AlaDh_PNT_N"/>
    <property type="match status" value="1"/>
</dbReference>
<feature type="disulfide bond" evidence="17">
    <location>
        <begin position="200"/>
        <end position="244"/>
    </location>
</feature>
<keyword evidence="10 14" id="KW-0457">Lysine biosynthesis</keyword>
<feature type="binding site" evidence="16">
    <location>
        <position position="222"/>
    </location>
    <ligand>
        <name>NAD(+)</name>
        <dbReference type="ChEBI" id="CHEBI:57540"/>
    </ligand>
</feature>
<evidence type="ECO:0000313" key="20">
    <source>
        <dbReference type="EMBL" id="KAK6539364.1"/>
    </source>
</evidence>
<evidence type="ECO:0000259" key="19">
    <source>
        <dbReference type="SMART" id="SM01003"/>
    </source>
</evidence>
<feature type="binding site" evidence="16">
    <location>
        <position position="226"/>
    </location>
    <ligand>
        <name>NAD(+)</name>
        <dbReference type="ChEBI" id="CHEBI:57540"/>
    </ligand>
</feature>
<protein>
    <recommendedName>
        <fullName evidence="6 14">Saccharopine dehydrogenase [NAD(+), L-lysine-forming]</fullName>
        <shortName evidence="14">SDH</shortName>
        <ecNumber evidence="5 14">1.5.1.7</ecNumber>
    </recommendedName>
    <alternativeName>
        <fullName evidence="12 14">Lysine--2-oxoglutarate reductase</fullName>
    </alternativeName>
</protein>
<dbReference type="FunFam" id="3.40.50.720:FF:000217">
    <property type="entry name" value="Saccharopine dehydrogenase [NAD(+), L-lysine-forming]"/>
    <property type="match status" value="1"/>
</dbReference>
<keyword evidence="7 14" id="KW-0028">Amino-acid biosynthesis</keyword>
<keyword evidence="9 14" id="KW-0520">NAD</keyword>
<dbReference type="EMBL" id="JAVHJO010000006">
    <property type="protein sequence ID" value="KAK6539364.1"/>
    <property type="molecule type" value="Genomic_DNA"/>
</dbReference>
<dbReference type="PIRSF" id="PIRSF018250">
    <property type="entry name" value="Saccharopine_DH_Lys"/>
    <property type="match status" value="1"/>
</dbReference>
<keyword evidence="8 14" id="KW-0560">Oxidoreductase</keyword>
<feature type="active site" description="Proton donor" evidence="15">
    <location>
        <position position="94"/>
    </location>
</feature>
<evidence type="ECO:0000259" key="18">
    <source>
        <dbReference type="SMART" id="SM01002"/>
    </source>
</evidence>
<comment type="function">
    <text evidence="1">Catalyzes the NAD(+)-dependent cleavage of saccharopine to L-lysine and 2-oxoglutarate, the final step in the alpha-aminoadipate (AAA) pathway for lysin biosynthesis.</text>
</comment>
<feature type="active site" description="Proton acceptor" evidence="15">
    <location>
        <position position="76"/>
    </location>
</feature>
<feature type="domain" description="Alanine dehydrogenase/pyridine nucleotide transhydrogenase NAD(H)-binding" evidence="18">
    <location>
        <begin position="180"/>
        <end position="314"/>
    </location>
</feature>
<dbReference type="SMART" id="SM01002">
    <property type="entry name" value="AlaDh_PNT_C"/>
    <property type="match status" value="1"/>
</dbReference>
<dbReference type="CDD" id="cd12188">
    <property type="entry name" value="SDH"/>
    <property type="match status" value="1"/>
</dbReference>
<comment type="subunit">
    <text evidence="4">Monomer.</text>
</comment>
<dbReference type="PANTHER" id="PTHR11133:SF23">
    <property type="entry name" value="SACCHAROPINE DEHYDROGENASE [NAD(+), L-LYSINE-FORMING]"/>
    <property type="match status" value="1"/>
</dbReference>
<dbReference type="InterPro" id="IPR036291">
    <property type="entry name" value="NAD(P)-bd_dom_sf"/>
</dbReference>
<dbReference type="SUPFAM" id="SSF51735">
    <property type="entry name" value="NAD(P)-binding Rossmann-fold domains"/>
    <property type="match status" value="1"/>
</dbReference>
<evidence type="ECO:0000256" key="12">
    <source>
        <dbReference type="ARBA" id="ARBA00033228"/>
    </source>
</evidence>
<dbReference type="InterPro" id="IPR007698">
    <property type="entry name" value="AlaDH/PNT_NAD(H)-bd"/>
</dbReference>
<feature type="binding site" evidence="16">
    <location>
        <position position="246"/>
    </location>
    <ligand>
        <name>NAD(+)</name>
        <dbReference type="ChEBI" id="CHEBI:57540"/>
    </ligand>
</feature>
<organism evidence="20 21">
    <name type="scientific">Orbilia ellipsospora</name>
    <dbReference type="NCBI Taxonomy" id="2528407"/>
    <lineage>
        <taxon>Eukaryota</taxon>
        <taxon>Fungi</taxon>
        <taxon>Dikarya</taxon>
        <taxon>Ascomycota</taxon>
        <taxon>Pezizomycotina</taxon>
        <taxon>Orbiliomycetes</taxon>
        <taxon>Orbiliales</taxon>
        <taxon>Orbiliaceae</taxon>
        <taxon>Orbilia</taxon>
    </lineage>
</organism>
<keyword evidence="21" id="KW-1185">Reference proteome</keyword>
<dbReference type="GO" id="GO:0004754">
    <property type="term" value="F:saccharopine dehydrogenase (NAD+, L-lysine-forming) activity"/>
    <property type="evidence" value="ECO:0007669"/>
    <property type="project" value="UniProtKB-EC"/>
</dbReference>
<comment type="pathway">
    <text evidence="2 14">Amino-acid biosynthesis; L-lysine biosynthesis via AAA pathway; L-lysine from L-alpha-aminoadipate (fungal route): step 3/3.</text>
</comment>
<keyword evidence="11" id="KW-1015">Disulfide bond</keyword>
<evidence type="ECO:0000256" key="16">
    <source>
        <dbReference type="PIRSR" id="PIRSR018250-3"/>
    </source>
</evidence>
<dbReference type="Proteomes" id="UP001365542">
    <property type="component" value="Unassembled WGS sequence"/>
</dbReference>
<dbReference type="EC" id="1.5.1.7" evidence="5 14"/>
<dbReference type="GO" id="GO:0005737">
    <property type="term" value="C:cytoplasm"/>
    <property type="evidence" value="ECO:0007669"/>
    <property type="project" value="TreeGrafter"/>
</dbReference>
<feature type="binding site" evidence="16">
    <location>
        <position position="125"/>
    </location>
    <ligand>
        <name>NAD(+)</name>
        <dbReference type="ChEBI" id="CHEBI:57540"/>
    </ligand>
</feature>
<evidence type="ECO:0000256" key="8">
    <source>
        <dbReference type="ARBA" id="ARBA00023002"/>
    </source>
</evidence>
<dbReference type="Pfam" id="PF05222">
    <property type="entry name" value="AlaDh_PNT_N"/>
    <property type="match status" value="1"/>
</dbReference>
<dbReference type="GO" id="GO:0019878">
    <property type="term" value="P:lysine biosynthetic process via aminoadipic acid"/>
    <property type="evidence" value="ECO:0007669"/>
    <property type="project" value="TreeGrafter"/>
</dbReference>
<evidence type="ECO:0000256" key="13">
    <source>
        <dbReference type="ARBA" id="ARBA00047860"/>
    </source>
</evidence>
<evidence type="ECO:0000256" key="1">
    <source>
        <dbReference type="ARBA" id="ARBA00004078"/>
    </source>
</evidence>
<feature type="binding site" evidence="16">
    <location>
        <position position="274"/>
    </location>
    <ligand>
        <name>NAD(+)</name>
        <dbReference type="ChEBI" id="CHEBI:57540"/>
    </ligand>
</feature>
<comment type="catalytic activity">
    <reaction evidence="13 14">
        <text>L-saccharopine + NAD(+) + H2O = L-lysine + 2-oxoglutarate + NADH + H(+)</text>
        <dbReference type="Rhea" id="RHEA:12440"/>
        <dbReference type="ChEBI" id="CHEBI:15377"/>
        <dbReference type="ChEBI" id="CHEBI:15378"/>
        <dbReference type="ChEBI" id="CHEBI:16810"/>
        <dbReference type="ChEBI" id="CHEBI:32551"/>
        <dbReference type="ChEBI" id="CHEBI:57540"/>
        <dbReference type="ChEBI" id="CHEBI:57945"/>
        <dbReference type="ChEBI" id="CHEBI:57951"/>
        <dbReference type="EC" id="1.5.1.7"/>
    </reaction>
</comment>
<comment type="similarity">
    <text evidence="3 14">Belongs to the AlaDH/PNT family.</text>
</comment>
<evidence type="ECO:0000256" key="15">
    <source>
        <dbReference type="PIRSR" id="PIRSR018250-1"/>
    </source>
</evidence>
<evidence type="ECO:0000256" key="17">
    <source>
        <dbReference type="PIRSR" id="PIRSR018250-4"/>
    </source>
</evidence>
<dbReference type="Gene3D" id="3.40.50.720">
    <property type="entry name" value="NAD(P)-binding Rossmann-like Domain"/>
    <property type="match status" value="2"/>
</dbReference>
<sequence>MATVLHLRAETKPLEHRSCLTPTTAKALVDAGYEVRVERSPQSIFDDKEFEDAGIPLVPTGSWVDAPKEHLIIGLKELPVDKFPLVHEHIQFAHVFKQQRGYQDTLSRYQNCLYDLEFLNDANGRRVAAFGYYAGFAGAALALEIWAWNVSHPDEPYGVVKPFPNEDAMITHVKANIEKAKAVNGGVEPRVIVIGALGRCGSGSVDLCRKVGLGEESILKWDLPETKKGGPFEEITQSDIFINCIYLMGKIPPFITKESINADKDRKLRIICDVACDPDSPFNPVPVYDVWTTFEKPTADVTGIESGPPLSVISIDHLPTLLPRESSESFSSQLLPSLLQLKDRETARVWADAKKLFAEKKGELEL</sequence>
<evidence type="ECO:0000256" key="5">
    <source>
        <dbReference type="ARBA" id="ARBA00012847"/>
    </source>
</evidence>
<evidence type="ECO:0000256" key="10">
    <source>
        <dbReference type="ARBA" id="ARBA00023154"/>
    </source>
</evidence>
<dbReference type="PANTHER" id="PTHR11133">
    <property type="entry name" value="SACCHAROPINE DEHYDROGENASE"/>
    <property type="match status" value="1"/>
</dbReference>
<evidence type="ECO:0000256" key="3">
    <source>
        <dbReference type="ARBA" id="ARBA00005689"/>
    </source>
</evidence>
<name>A0AAV9XB97_9PEZI</name>
<feature type="binding site" evidence="16">
    <location>
        <begin position="198"/>
        <end position="199"/>
    </location>
    <ligand>
        <name>NAD(+)</name>
        <dbReference type="ChEBI" id="CHEBI:57540"/>
    </ligand>
</feature>
<comment type="caution">
    <text evidence="20">The sequence shown here is derived from an EMBL/GenBank/DDBJ whole genome shotgun (WGS) entry which is preliminary data.</text>
</comment>
<dbReference type="SUPFAM" id="SSF52283">
    <property type="entry name" value="Formate/glycerate dehydrogenase catalytic domain-like"/>
    <property type="match status" value="1"/>
</dbReference>
<evidence type="ECO:0000256" key="14">
    <source>
        <dbReference type="PIRNR" id="PIRNR018250"/>
    </source>
</evidence>
<accession>A0AAV9XB97</accession>
<dbReference type="InterPro" id="IPR007886">
    <property type="entry name" value="AlaDH/PNT_N"/>
</dbReference>
<dbReference type="InterPro" id="IPR027281">
    <property type="entry name" value="Lys1"/>
</dbReference>
<evidence type="ECO:0000256" key="6">
    <source>
        <dbReference type="ARBA" id="ARBA00021221"/>
    </source>
</evidence>
<gene>
    <name evidence="20" type="primary">LYS1_3</name>
    <name evidence="20" type="ORF">TWF694_009594</name>
</gene>
<reference evidence="20 21" key="1">
    <citation type="submission" date="2019-10" db="EMBL/GenBank/DDBJ databases">
        <authorList>
            <person name="Palmer J.M."/>
        </authorList>
    </citation>
    <scope>NUCLEOTIDE SEQUENCE [LARGE SCALE GENOMIC DNA]</scope>
    <source>
        <strain evidence="20 21">TWF694</strain>
    </source>
</reference>